<evidence type="ECO:0000313" key="10">
    <source>
        <dbReference type="Proteomes" id="UP000076420"/>
    </source>
</evidence>
<dbReference type="GO" id="GO:0003924">
    <property type="term" value="F:GTPase activity"/>
    <property type="evidence" value="ECO:0007669"/>
    <property type="project" value="InterPro"/>
</dbReference>
<gene>
    <name evidence="9" type="primary">106062046</name>
</gene>
<evidence type="ECO:0000256" key="4">
    <source>
        <dbReference type="ARBA" id="ARBA00023134"/>
    </source>
</evidence>
<dbReference type="InterPro" id="IPR002453">
    <property type="entry name" value="Beta_tubulin"/>
</dbReference>
<evidence type="ECO:0000256" key="2">
    <source>
        <dbReference type="ARBA" id="ARBA00022701"/>
    </source>
</evidence>
<comment type="caution">
    <text evidence="5">Lacks conserved residue(s) required for the propagation of feature annotation.</text>
</comment>
<keyword evidence="5" id="KW-0424">Laminin EGF-like domain</keyword>
<keyword evidence="7" id="KW-1133">Transmembrane helix</keyword>
<dbReference type="KEGG" id="bgt:106062046"/>
<comment type="function">
    <text evidence="6">Tubulin is the major constituent of microtubules, a cylinder consisting of laterally associated linear protofilaments composed of alpha- and beta-tubulin heterodimers. Microtubules grow by the addition of GTP-tubulin dimers to the microtubule end, where a stabilizing cap forms. Below the cap, tubulin dimers are in GDP-bound state, owing to GTPase activity of alpha-tubulin.</text>
</comment>
<dbReference type="Proteomes" id="UP000076420">
    <property type="component" value="Unassembled WGS sequence"/>
</dbReference>
<dbReference type="InterPro" id="IPR002049">
    <property type="entry name" value="LE_dom"/>
</dbReference>
<dbReference type="InterPro" id="IPR017975">
    <property type="entry name" value="Tubulin_CS"/>
</dbReference>
<dbReference type="SMART" id="SM00864">
    <property type="entry name" value="Tubulin"/>
    <property type="match status" value="1"/>
</dbReference>
<dbReference type="PROSITE" id="PS00227">
    <property type="entry name" value="TUBULIN"/>
    <property type="match status" value="1"/>
</dbReference>
<evidence type="ECO:0000259" key="8">
    <source>
        <dbReference type="PROSITE" id="PS50027"/>
    </source>
</evidence>
<dbReference type="CDD" id="cd00055">
    <property type="entry name" value="EGF_Lam"/>
    <property type="match status" value="1"/>
</dbReference>
<evidence type="ECO:0000256" key="5">
    <source>
        <dbReference type="PROSITE-ProRule" id="PRU00460"/>
    </source>
</evidence>
<dbReference type="VEuPathDB" id="VectorBase:BGLB005702"/>
<feature type="transmembrane region" description="Helical" evidence="7">
    <location>
        <begin position="171"/>
        <end position="195"/>
    </location>
</feature>
<dbReference type="VEuPathDB" id="VectorBase:BGLAX_027778"/>
<dbReference type="SUPFAM" id="SSF52490">
    <property type="entry name" value="Tubulin nucleotide-binding domain-like"/>
    <property type="match status" value="1"/>
</dbReference>
<evidence type="ECO:0000256" key="7">
    <source>
        <dbReference type="SAM" id="Phobius"/>
    </source>
</evidence>
<reference evidence="9" key="1">
    <citation type="submission" date="2020-05" db="UniProtKB">
        <authorList>
            <consortium name="EnsemblMetazoa"/>
        </authorList>
    </citation>
    <scope>IDENTIFICATION</scope>
    <source>
        <strain evidence="9">BB02</strain>
    </source>
</reference>
<dbReference type="GO" id="GO:0005874">
    <property type="term" value="C:microtubule"/>
    <property type="evidence" value="ECO:0007669"/>
    <property type="project" value="UniProtKB-KW"/>
</dbReference>
<sequence length="449" mass="50904">LLFSACSCNGQADTCNPSSGECFCRTRGVTGKNCEKCDDSNKYSGNPKDGGTCYYPLNTDFQYTFNLSKREDINFTQINFLNIPLSSDRDVDFTLNCSTGALINITYKSKTFPEEKEYTSMKPCEYFRTKFEHKNHVFGGKENTTFLVYVFNFKTPFMLQISFVQPEKINLLRFFIIFFSCFLSLLLIAAALWKIKHKYDSYRRRQQLIVEMQQMASRPFSTISVEIDHKSHNQLISGEKKDHLDSVLRRRKKVSYVFTRCTQNQFWECISDEHGIDPSGNYHGDDPLQLERINVYYTEASGGKYVPRSILIDLEPGTMDAVRSGPFGQLFRPDNYVFGQTGAGNNWAKGHYTEGAELVDAVLDVIRKEAENCDRLQGFQMAHSLGGGTGSGLGTLLISKMREEYPDRISSSFSVVPSPKVSLSTMVFFSAVLNCVLVWEHSDLVVITG</sequence>
<dbReference type="FunFam" id="3.40.50.1440:FF:000031">
    <property type="entry name" value="tubulin beta-4A chain isoform X5"/>
    <property type="match status" value="1"/>
</dbReference>
<dbReference type="InterPro" id="IPR000217">
    <property type="entry name" value="Tubulin"/>
</dbReference>
<dbReference type="InterPro" id="IPR003008">
    <property type="entry name" value="Tubulin_FtsZ_GTPase"/>
</dbReference>
<proteinExistence type="inferred from homology"/>
<dbReference type="AlphaFoldDB" id="A0A2C9JPB1"/>
<evidence type="ECO:0000256" key="3">
    <source>
        <dbReference type="ARBA" id="ARBA00022741"/>
    </source>
</evidence>
<keyword evidence="7" id="KW-0472">Membrane</keyword>
<dbReference type="Pfam" id="PF00091">
    <property type="entry name" value="Tubulin"/>
    <property type="match status" value="1"/>
</dbReference>
<evidence type="ECO:0000256" key="1">
    <source>
        <dbReference type="ARBA" id="ARBA00009636"/>
    </source>
</evidence>
<keyword evidence="4 6" id="KW-0342">GTP-binding</keyword>
<comment type="similarity">
    <text evidence="1 6">Belongs to the tubulin family.</text>
</comment>
<keyword evidence="7" id="KW-0812">Transmembrane</keyword>
<accession>A0A2C9JPB1</accession>
<dbReference type="Pfam" id="PF24972">
    <property type="entry name" value="GBD_ATRN"/>
    <property type="match status" value="1"/>
</dbReference>
<feature type="domain" description="Laminin EGF-like" evidence="8">
    <location>
        <begin position="6"/>
        <end position="55"/>
    </location>
</feature>
<dbReference type="Gene3D" id="3.40.50.1440">
    <property type="entry name" value="Tubulin/FtsZ, GTPase domain"/>
    <property type="match status" value="1"/>
</dbReference>
<protein>
    <recommendedName>
        <fullName evidence="6">Tubulin beta chain</fullName>
    </recommendedName>
</protein>
<name>A0A2C9JPB1_BIOGL</name>
<dbReference type="InterPro" id="IPR056732">
    <property type="entry name" value="GBD_ATRN"/>
</dbReference>
<dbReference type="GO" id="GO:0005200">
    <property type="term" value="F:structural constituent of cytoskeleton"/>
    <property type="evidence" value="ECO:0007669"/>
    <property type="project" value="InterPro"/>
</dbReference>
<dbReference type="PROSITE" id="PS50027">
    <property type="entry name" value="EGF_LAM_2"/>
    <property type="match status" value="1"/>
</dbReference>
<dbReference type="InterPro" id="IPR036525">
    <property type="entry name" value="Tubulin/FtsZ_GTPase_sf"/>
</dbReference>
<evidence type="ECO:0000313" key="9">
    <source>
        <dbReference type="EnsemblMetazoa" id="BGLB005702-PB"/>
    </source>
</evidence>
<dbReference type="EnsemblMetazoa" id="BGLB005702-RB">
    <property type="protein sequence ID" value="BGLB005702-PB"/>
    <property type="gene ID" value="BGLB005702"/>
</dbReference>
<dbReference type="GO" id="GO:0007017">
    <property type="term" value="P:microtubule-based process"/>
    <property type="evidence" value="ECO:0007669"/>
    <property type="project" value="InterPro"/>
</dbReference>
<organism evidence="9 10">
    <name type="scientific">Biomphalaria glabrata</name>
    <name type="common">Bloodfluke planorb</name>
    <name type="synonym">Freshwater snail</name>
    <dbReference type="NCBI Taxonomy" id="6526"/>
    <lineage>
        <taxon>Eukaryota</taxon>
        <taxon>Metazoa</taxon>
        <taxon>Spiralia</taxon>
        <taxon>Lophotrochozoa</taxon>
        <taxon>Mollusca</taxon>
        <taxon>Gastropoda</taxon>
        <taxon>Heterobranchia</taxon>
        <taxon>Euthyneura</taxon>
        <taxon>Panpulmonata</taxon>
        <taxon>Hygrophila</taxon>
        <taxon>Lymnaeoidea</taxon>
        <taxon>Planorbidae</taxon>
        <taxon>Biomphalaria</taxon>
    </lineage>
</organism>
<evidence type="ECO:0000256" key="6">
    <source>
        <dbReference type="RuleBase" id="RU000352"/>
    </source>
</evidence>
<dbReference type="PRINTS" id="PR01163">
    <property type="entry name" value="BETATUBULIN"/>
</dbReference>
<keyword evidence="2 6" id="KW-0493">Microtubule</keyword>
<dbReference type="STRING" id="6526.A0A2C9JPB1"/>
<dbReference type="GO" id="GO:0005525">
    <property type="term" value="F:GTP binding"/>
    <property type="evidence" value="ECO:0007669"/>
    <property type="project" value="UniProtKB-UniRule"/>
</dbReference>
<dbReference type="PRINTS" id="PR01161">
    <property type="entry name" value="TUBULIN"/>
</dbReference>
<dbReference type="OrthoDB" id="9998912at2759"/>
<comment type="subunit">
    <text evidence="6">Dimer of alpha and beta chains. A typical microtubule is a hollow water-filled tube with an outer diameter of 25 nm and an inner diameter of 15 nM. Alpha-beta heterodimers associate head-to-tail to form protofilaments running lengthwise along the microtubule wall with the beta-tubulin subunit facing the microtubule plus end conferring a structural polarity. Microtubules usually have 13 protofilaments but different protofilament numbers can be found in some organisms and specialized cells.</text>
</comment>
<keyword evidence="3 6" id="KW-0547">Nucleotide-binding</keyword>
<dbReference type="PANTHER" id="PTHR11588">
    <property type="entry name" value="TUBULIN"/>
    <property type="match status" value="1"/>
</dbReference>